<evidence type="ECO:0000313" key="3">
    <source>
        <dbReference type="Proteomes" id="UP000316079"/>
    </source>
</evidence>
<dbReference type="Proteomes" id="UP000316079">
    <property type="component" value="Unassembled WGS sequence"/>
</dbReference>
<feature type="region of interest" description="Disordered" evidence="1">
    <location>
        <begin position="26"/>
        <end position="58"/>
    </location>
</feature>
<gene>
    <name evidence="2" type="ORF">DNTS_004906</name>
</gene>
<dbReference type="AlphaFoldDB" id="A0A553MZ84"/>
<accession>A0A553MZ84</accession>
<dbReference type="EMBL" id="SRMA01027190">
    <property type="protein sequence ID" value="TRY58487.1"/>
    <property type="molecule type" value="Genomic_DNA"/>
</dbReference>
<sequence length="155" mass="16796">MKIFSNPVSVDFQLEEKERARLPLIESPQEAPGNHSFSPQLSIEGPGPAITRDAQLTPRRPPLNSKCVQYANRCMAHKALLVPLEGCCTLELVIEMTWRRLASALTQGCQIQHGALACLACPYPVMANHREADVSSPAAISATLSYRAASASVTL</sequence>
<proteinExistence type="predicted"/>
<reference evidence="2 3" key="1">
    <citation type="journal article" date="2019" name="Sci. Data">
        <title>Hybrid genome assembly and annotation of Danionella translucida.</title>
        <authorList>
            <person name="Kadobianskyi M."/>
            <person name="Schulze L."/>
            <person name="Schuelke M."/>
            <person name="Judkewitz B."/>
        </authorList>
    </citation>
    <scope>NUCLEOTIDE SEQUENCE [LARGE SCALE GENOMIC DNA]</scope>
    <source>
        <strain evidence="2 3">Bolton</strain>
    </source>
</reference>
<keyword evidence="3" id="KW-1185">Reference proteome</keyword>
<comment type="caution">
    <text evidence="2">The sequence shown here is derived from an EMBL/GenBank/DDBJ whole genome shotgun (WGS) entry which is preliminary data.</text>
</comment>
<organism evidence="2 3">
    <name type="scientific">Danionella cerebrum</name>
    <dbReference type="NCBI Taxonomy" id="2873325"/>
    <lineage>
        <taxon>Eukaryota</taxon>
        <taxon>Metazoa</taxon>
        <taxon>Chordata</taxon>
        <taxon>Craniata</taxon>
        <taxon>Vertebrata</taxon>
        <taxon>Euteleostomi</taxon>
        <taxon>Actinopterygii</taxon>
        <taxon>Neopterygii</taxon>
        <taxon>Teleostei</taxon>
        <taxon>Ostariophysi</taxon>
        <taxon>Cypriniformes</taxon>
        <taxon>Danionidae</taxon>
        <taxon>Danioninae</taxon>
        <taxon>Danionella</taxon>
    </lineage>
</organism>
<evidence type="ECO:0000313" key="2">
    <source>
        <dbReference type="EMBL" id="TRY58487.1"/>
    </source>
</evidence>
<evidence type="ECO:0000256" key="1">
    <source>
        <dbReference type="SAM" id="MobiDB-lite"/>
    </source>
</evidence>
<protein>
    <submittedName>
        <fullName evidence="2">Uncharacterized protein</fullName>
    </submittedName>
</protein>
<name>A0A553MZ84_9TELE</name>